<dbReference type="PANTHER" id="PTHR30401:SF0">
    <property type="entry name" value="TRNA 2-SELENOURIDINE SYNTHASE"/>
    <property type="match status" value="1"/>
</dbReference>
<sequence length="349" mass="40380">MYRKITVEEALYMENSVFIDVRSPVEFEEGSIPNAKNIPILNDDERAIVGTLYKQENQHEAKIQGIQFASYKLQNIYDEINQLIKEQKNVIVFCWRGGLRSGSVCSFLSSLGINVYQLEGGYKKYRKYVMDYFAEGKFKHKCIVLHGYTGVGKTEILEKLEALNIPILNLEKLVRNSGSVFGHFAYKGTKPVKQKEFEANAFEILRKSNSEYIVVESEGHRLGSVTFPQGLYNAIIRGYQVLINTSIEIRVERLVHDYVTNTEGNDEFLANAITGLTKRIGTEKVNQHIDWIKEKSYDKIARELIIEYYDPLYLHSINKYEYSMEINYDDINEVVHKIAHLYHCLEKKS</sequence>
<evidence type="ECO:0000256" key="1">
    <source>
        <dbReference type="ARBA" id="ARBA00023266"/>
    </source>
</evidence>
<dbReference type="InterPro" id="IPR058840">
    <property type="entry name" value="AAA_SelU"/>
</dbReference>
<keyword evidence="4" id="KW-1185">Reference proteome</keyword>
<dbReference type="RefSeq" id="WP_012159395.1">
    <property type="nucleotide sequence ID" value="NC_009922.1"/>
</dbReference>
<dbReference type="Gene3D" id="3.40.250.10">
    <property type="entry name" value="Rhodanese-like domain"/>
    <property type="match status" value="1"/>
</dbReference>
<dbReference type="OrthoDB" id="9808735at2"/>
<dbReference type="HOGENOM" id="CLU_043456_0_0_9"/>
<dbReference type="InterPro" id="IPR036873">
    <property type="entry name" value="Rhodanese-like_dom_sf"/>
</dbReference>
<evidence type="ECO:0000259" key="2">
    <source>
        <dbReference type="PROSITE" id="PS50206"/>
    </source>
</evidence>
<evidence type="ECO:0000313" key="4">
    <source>
        <dbReference type="Proteomes" id="UP000000269"/>
    </source>
</evidence>
<evidence type="ECO:0000313" key="3">
    <source>
        <dbReference type="EMBL" id="ABW19083.1"/>
    </source>
</evidence>
<dbReference type="SUPFAM" id="SSF52821">
    <property type="entry name" value="Rhodanese/Cell cycle control phosphatase"/>
    <property type="match status" value="1"/>
</dbReference>
<name>A8MFC0_ALKOO</name>
<dbReference type="eggNOG" id="COG2603">
    <property type="taxonomic scope" value="Bacteria"/>
</dbReference>
<protein>
    <submittedName>
        <fullName evidence="3">Rhodanese domain protein</fullName>
    </submittedName>
</protein>
<feature type="domain" description="Rhodanese" evidence="2">
    <location>
        <begin position="12"/>
        <end position="134"/>
    </location>
</feature>
<accession>A8MFC0</accession>
<dbReference type="Pfam" id="PF26341">
    <property type="entry name" value="AAA_SelU"/>
    <property type="match status" value="1"/>
</dbReference>
<dbReference type="EMBL" id="CP000853">
    <property type="protein sequence ID" value="ABW19083.1"/>
    <property type="molecule type" value="Genomic_DNA"/>
</dbReference>
<dbReference type="KEGG" id="aoe:Clos_1540"/>
<dbReference type="AlphaFoldDB" id="A8MFC0"/>
<gene>
    <name evidence="3" type="ordered locus">Clos_1540</name>
</gene>
<dbReference type="NCBIfam" id="TIGR03167">
    <property type="entry name" value="tRNA_sel_U_synt"/>
    <property type="match status" value="1"/>
</dbReference>
<dbReference type="GO" id="GO:0043828">
    <property type="term" value="F:tRNA 2-selenouridine synthase activity"/>
    <property type="evidence" value="ECO:0007669"/>
    <property type="project" value="InterPro"/>
</dbReference>
<dbReference type="NCBIfam" id="NF008750">
    <property type="entry name" value="PRK11784.1-2"/>
    <property type="match status" value="1"/>
</dbReference>
<dbReference type="GO" id="GO:0002098">
    <property type="term" value="P:tRNA wobble uridine modification"/>
    <property type="evidence" value="ECO:0007669"/>
    <property type="project" value="InterPro"/>
</dbReference>
<dbReference type="STRING" id="350688.Clos_1540"/>
<keyword evidence="1" id="KW-0711">Selenium</keyword>
<reference evidence="4" key="1">
    <citation type="submission" date="2007-10" db="EMBL/GenBank/DDBJ databases">
        <title>Complete genome of Alkaliphilus oremlandii OhILAs.</title>
        <authorList>
            <person name="Copeland A."/>
            <person name="Lucas S."/>
            <person name="Lapidus A."/>
            <person name="Barry K."/>
            <person name="Detter J.C."/>
            <person name="Glavina del Rio T."/>
            <person name="Hammon N."/>
            <person name="Israni S."/>
            <person name="Dalin E."/>
            <person name="Tice H."/>
            <person name="Pitluck S."/>
            <person name="Chain P."/>
            <person name="Malfatti S."/>
            <person name="Shin M."/>
            <person name="Vergez L."/>
            <person name="Schmutz J."/>
            <person name="Larimer F."/>
            <person name="Land M."/>
            <person name="Hauser L."/>
            <person name="Kyrpides N."/>
            <person name="Mikhailova N."/>
            <person name="Stolz J.F."/>
            <person name="Dawson A."/>
            <person name="Fisher E."/>
            <person name="Crable B."/>
            <person name="Perera E."/>
            <person name="Lisak J."/>
            <person name="Ranganathan M."/>
            <person name="Basu P."/>
            <person name="Richardson P."/>
        </authorList>
    </citation>
    <scope>NUCLEOTIDE SEQUENCE [LARGE SCALE GENOMIC DNA]</scope>
    <source>
        <strain evidence="4">OhILAs</strain>
    </source>
</reference>
<dbReference type="PROSITE" id="PS50206">
    <property type="entry name" value="RHODANESE_3"/>
    <property type="match status" value="1"/>
</dbReference>
<dbReference type="SUPFAM" id="SSF52540">
    <property type="entry name" value="P-loop containing nucleoside triphosphate hydrolases"/>
    <property type="match status" value="1"/>
</dbReference>
<dbReference type="InterPro" id="IPR017582">
    <property type="entry name" value="SelU"/>
</dbReference>
<dbReference type="Gene3D" id="3.40.50.300">
    <property type="entry name" value="P-loop containing nucleotide triphosphate hydrolases"/>
    <property type="match status" value="1"/>
</dbReference>
<organism evidence="3 4">
    <name type="scientific">Alkaliphilus oremlandii (strain OhILAs)</name>
    <name type="common">Clostridium oremlandii (strain OhILAs)</name>
    <dbReference type="NCBI Taxonomy" id="350688"/>
    <lineage>
        <taxon>Bacteria</taxon>
        <taxon>Bacillati</taxon>
        <taxon>Bacillota</taxon>
        <taxon>Clostridia</taxon>
        <taxon>Peptostreptococcales</taxon>
        <taxon>Natronincolaceae</taxon>
        <taxon>Alkaliphilus</taxon>
    </lineage>
</organism>
<dbReference type="InterPro" id="IPR027417">
    <property type="entry name" value="P-loop_NTPase"/>
</dbReference>
<dbReference type="InterPro" id="IPR001763">
    <property type="entry name" value="Rhodanese-like_dom"/>
</dbReference>
<dbReference type="PANTHER" id="PTHR30401">
    <property type="entry name" value="TRNA 2-SELENOURIDINE SYNTHASE"/>
    <property type="match status" value="1"/>
</dbReference>
<dbReference type="Proteomes" id="UP000000269">
    <property type="component" value="Chromosome"/>
</dbReference>
<dbReference type="Pfam" id="PF00581">
    <property type="entry name" value="Rhodanese"/>
    <property type="match status" value="1"/>
</dbReference>
<proteinExistence type="predicted"/>
<dbReference type="SMART" id="SM00450">
    <property type="entry name" value="RHOD"/>
    <property type="match status" value="1"/>
</dbReference>